<proteinExistence type="predicted"/>
<dbReference type="InterPro" id="IPR006671">
    <property type="entry name" value="Cyclin_N"/>
</dbReference>
<reference evidence="2" key="1">
    <citation type="submission" date="2016-06" db="UniProtKB">
        <authorList>
            <consortium name="WormBaseParasite"/>
        </authorList>
    </citation>
    <scope>IDENTIFICATION</scope>
</reference>
<dbReference type="WBParaSite" id="SCUD_0002336501-mRNA-1">
    <property type="protein sequence ID" value="SCUD_0002336501-mRNA-1"/>
    <property type="gene ID" value="SCUD_0002336501"/>
</dbReference>
<dbReference type="Pfam" id="PF00134">
    <property type="entry name" value="Cyclin_N"/>
    <property type="match status" value="1"/>
</dbReference>
<dbReference type="Gene3D" id="1.10.472.10">
    <property type="entry name" value="Cyclin-like"/>
    <property type="match status" value="2"/>
</dbReference>
<dbReference type="SUPFAM" id="SSF47954">
    <property type="entry name" value="Cyclin-like"/>
    <property type="match status" value="1"/>
</dbReference>
<evidence type="ECO:0000313" key="2">
    <source>
        <dbReference type="WBParaSite" id="SCUD_0002336501-mRNA-1"/>
    </source>
</evidence>
<feature type="domain" description="Cyclin N-terminal" evidence="1">
    <location>
        <begin position="52"/>
        <end position="116"/>
    </location>
</feature>
<name>A0A183L7P2_9TREM</name>
<protein>
    <submittedName>
        <fullName evidence="2">Cyclin N-terminal domain-containing protein</fullName>
    </submittedName>
</protein>
<dbReference type="STRING" id="6186.A0A183L7P2"/>
<sequence>LACDIVRAAFADRVQLEELLAECRRADFAISALDRSPVDRMMEATDYIVGIMAYEQTREAKEDFQVNDFLAAGRQPNLNADMLTTLADWLVEVQENFALNHETIHLAWGLLYAFLDRGQPLAR</sequence>
<dbReference type="InterPro" id="IPR036915">
    <property type="entry name" value="Cyclin-like_sf"/>
</dbReference>
<accession>A0A183L7P2</accession>
<evidence type="ECO:0000259" key="1">
    <source>
        <dbReference type="Pfam" id="PF00134"/>
    </source>
</evidence>
<organism evidence="2">
    <name type="scientific">Schistosoma curassoni</name>
    <dbReference type="NCBI Taxonomy" id="6186"/>
    <lineage>
        <taxon>Eukaryota</taxon>
        <taxon>Metazoa</taxon>
        <taxon>Spiralia</taxon>
        <taxon>Lophotrochozoa</taxon>
        <taxon>Platyhelminthes</taxon>
        <taxon>Trematoda</taxon>
        <taxon>Digenea</taxon>
        <taxon>Strigeidida</taxon>
        <taxon>Schistosomatoidea</taxon>
        <taxon>Schistosomatidae</taxon>
        <taxon>Schistosoma</taxon>
    </lineage>
</organism>
<dbReference type="AlphaFoldDB" id="A0A183L7P2"/>